<dbReference type="AlphaFoldDB" id="L8P571"/>
<organism evidence="3 4">
    <name type="scientific">Streptomyces viridochromogenes Tue57</name>
    <dbReference type="NCBI Taxonomy" id="1160705"/>
    <lineage>
        <taxon>Bacteria</taxon>
        <taxon>Bacillati</taxon>
        <taxon>Actinomycetota</taxon>
        <taxon>Actinomycetes</taxon>
        <taxon>Kitasatosporales</taxon>
        <taxon>Streptomycetaceae</taxon>
        <taxon>Streptomyces</taxon>
    </lineage>
</organism>
<accession>L8P571</accession>
<keyword evidence="2" id="KW-0812">Transmembrane</keyword>
<reference evidence="3 4" key="1">
    <citation type="journal article" date="2013" name="Genome Announc.">
        <title>Draft Genome Sequence of Streptomyces viridochromogenes Strain Tu57, Producer of Avilamycin.</title>
        <authorList>
            <person name="Gruning B.A."/>
            <person name="Erxleben A."/>
            <person name="Hahnlein A."/>
            <person name="Gunther S."/>
        </authorList>
    </citation>
    <scope>NUCLEOTIDE SEQUENCE [LARGE SCALE GENOMIC DNA]</scope>
    <source>
        <strain evidence="3 4">Tue57</strain>
    </source>
</reference>
<gene>
    <name evidence="3" type="ORF">STVIR_7695</name>
</gene>
<evidence type="ECO:0000313" key="3">
    <source>
        <dbReference type="EMBL" id="ELS51344.1"/>
    </source>
</evidence>
<proteinExistence type="predicted"/>
<dbReference type="Proteomes" id="UP000011205">
    <property type="component" value="Unassembled WGS sequence"/>
</dbReference>
<name>L8P571_STRVR</name>
<dbReference type="PATRIC" id="fig|1160705.3.peg.7607"/>
<evidence type="ECO:0000256" key="1">
    <source>
        <dbReference type="SAM" id="MobiDB-lite"/>
    </source>
</evidence>
<protein>
    <recommendedName>
        <fullName evidence="5">DUF3040 domain-containing protein</fullName>
    </recommendedName>
</protein>
<sequence length="120" mass="12719">MTDMSSARDDKRAFAWIEQRLALEDRGLAGRADGLKQQFGDPAGDGRRTCERSDEDPVAKIARRPVEVAVVLTLVATVGPLLTAVLSASDGGGRRSARPTGSLRRGPRSSLMTGSESALP</sequence>
<feature type="region of interest" description="Disordered" evidence="1">
    <location>
        <begin position="33"/>
        <end position="56"/>
    </location>
</feature>
<evidence type="ECO:0000313" key="4">
    <source>
        <dbReference type="Proteomes" id="UP000011205"/>
    </source>
</evidence>
<feature type="region of interest" description="Disordered" evidence="1">
    <location>
        <begin position="87"/>
        <end position="120"/>
    </location>
</feature>
<keyword evidence="2" id="KW-0472">Membrane</keyword>
<evidence type="ECO:0008006" key="5">
    <source>
        <dbReference type="Google" id="ProtNLM"/>
    </source>
</evidence>
<dbReference type="EMBL" id="AMLP01000235">
    <property type="protein sequence ID" value="ELS51344.1"/>
    <property type="molecule type" value="Genomic_DNA"/>
</dbReference>
<feature type="compositionally biased region" description="Basic and acidic residues" evidence="1">
    <location>
        <begin position="44"/>
        <end position="56"/>
    </location>
</feature>
<feature type="transmembrane region" description="Helical" evidence="2">
    <location>
        <begin position="68"/>
        <end position="88"/>
    </location>
</feature>
<evidence type="ECO:0000256" key="2">
    <source>
        <dbReference type="SAM" id="Phobius"/>
    </source>
</evidence>
<comment type="caution">
    <text evidence="3">The sequence shown here is derived from an EMBL/GenBank/DDBJ whole genome shotgun (WGS) entry which is preliminary data.</text>
</comment>
<keyword evidence="2" id="KW-1133">Transmembrane helix</keyword>
<feature type="compositionally biased region" description="Polar residues" evidence="1">
    <location>
        <begin position="110"/>
        <end position="120"/>
    </location>
</feature>